<dbReference type="GO" id="GO:1990189">
    <property type="term" value="F:protein N-terminal-serine acetyltransferase activity"/>
    <property type="evidence" value="ECO:0007669"/>
    <property type="project" value="UniProtKB-EC"/>
</dbReference>
<keyword evidence="9" id="KW-0012">Acyltransferase</keyword>
<dbReference type="SUPFAM" id="SSF55729">
    <property type="entry name" value="Acyl-CoA N-acyltransferases (Nat)"/>
    <property type="match status" value="1"/>
</dbReference>
<dbReference type="OrthoDB" id="424551at2759"/>
<dbReference type="PANTHER" id="PTHR20531">
    <property type="entry name" value="N-ALPHA-ACETYLTRANSFERASE 40"/>
    <property type="match status" value="1"/>
</dbReference>
<dbReference type="InterPro" id="IPR000182">
    <property type="entry name" value="GNAT_dom"/>
</dbReference>
<dbReference type="Proteomes" id="UP000077115">
    <property type="component" value="Unassembled WGS sequence"/>
</dbReference>
<dbReference type="GO" id="GO:0005634">
    <property type="term" value="C:nucleus"/>
    <property type="evidence" value="ECO:0007669"/>
    <property type="project" value="UniProtKB-SubCell"/>
</dbReference>
<comment type="similarity">
    <text evidence="3">Belongs to the acetyltransferase family. NAA40 subfamily.</text>
</comment>
<keyword evidence="6" id="KW-0963">Cytoplasm</keyword>
<dbReference type="GO" id="GO:0010485">
    <property type="term" value="F:histone H4 acetyltransferase activity"/>
    <property type="evidence" value="ECO:0007669"/>
    <property type="project" value="InterPro"/>
</dbReference>
<evidence type="ECO:0000256" key="6">
    <source>
        <dbReference type="ARBA" id="ARBA00022490"/>
    </source>
</evidence>
<evidence type="ECO:0000313" key="14">
    <source>
        <dbReference type="Proteomes" id="UP000077115"/>
    </source>
</evidence>
<evidence type="ECO:0000256" key="4">
    <source>
        <dbReference type="ARBA" id="ARBA00012950"/>
    </source>
</evidence>
<dbReference type="GO" id="GO:0043998">
    <property type="term" value="F:histone H2A acetyltransferase activity"/>
    <property type="evidence" value="ECO:0007669"/>
    <property type="project" value="InterPro"/>
</dbReference>
<accession>A0A177WJJ7</accession>
<evidence type="ECO:0000256" key="3">
    <source>
        <dbReference type="ARBA" id="ARBA00008870"/>
    </source>
</evidence>
<dbReference type="PROSITE" id="PS51186">
    <property type="entry name" value="GNAT"/>
    <property type="match status" value="1"/>
</dbReference>
<dbReference type="Pfam" id="PF00583">
    <property type="entry name" value="Acetyltransf_1"/>
    <property type="match status" value="1"/>
</dbReference>
<comment type="subcellular location">
    <subcellularLocation>
        <location evidence="2">Cytoplasm</location>
    </subcellularLocation>
    <subcellularLocation>
        <location evidence="1">Nucleus</location>
    </subcellularLocation>
</comment>
<evidence type="ECO:0000259" key="12">
    <source>
        <dbReference type="PROSITE" id="PS51186"/>
    </source>
</evidence>
<evidence type="ECO:0000256" key="8">
    <source>
        <dbReference type="ARBA" id="ARBA00023242"/>
    </source>
</evidence>
<reference evidence="13 14" key="1">
    <citation type="submission" date="2006-10" db="EMBL/GenBank/DDBJ databases">
        <title>The Genome Sequence of Batrachochytrium dendrobatidis JEL423.</title>
        <authorList>
            <consortium name="The Broad Institute Genome Sequencing Platform"/>
            <person name="Birren B."/>
            <person name="Lander E."/>
            <person name="Galagan J."/>
            <person name="Cuomo C."/>
            <person name="Devon K."/>
            <person name="Jaffe D."/>
            <person name="Butler J."/>
            <person name="Alvarez P."/>
            <person name="Gnerre S."/>
            <person name="Grabherr M."/>
            <person name="Kleber M."/>
            <person name="Mauceli E."/>
            <person name="Brockman W."/>
            <person name="Young S."/>
            <person name="LaButti K."/>
            <person name="Sykes S."/>
            <person name="DeCaprio D."/>
            <person name="Crawford M."/>
            <person name="Koehrsen M."/>
            <person name="Engels R."/>
            <person name="Montgomery P."/>
            <person name="Pearson M."/>
            <person name="Howarth C."/>
            <person name="Larson L."/>
            <person name="White J."/>
            <person name="O'Leary S."/>
            <person name="Kodira C."/>
            <person name="Zeng Q."/>
            <person name="Yandava C."/>
            <person name="Alvarado L."/>
            <person name="Longcore J."/>
            <person name="James T."/>
        </authorList>
    </citation>
    <scope>NUCLEOTIDE SEQUENCE [LARGE SCALE GENOMIC DNA]</scope>
    <source>
        <strain evidence="13 14">JEL423</strain>
    </source>
</reference>
<keyword evidence="8" id="KW-0539">Nucleus</keyword>
<dbReference type="EMBL" id="DS022304">
    <property type="protein sequence ID" value="OAJ40309.1"/>
    <property type="molecule type" value="Genomic_DNA"/>
</dbReference>
<dbReference type="VEuPathDB" id="FungiDB:BDEG_24058"/>
<evidence type="ECO:0000313" key="13">
    <source>
        <dbReference type="EMBL" id="OAJ40309.1"/>
    </source>
</evidence>
<dbReference type="Gene3D" id="3.40.630.30">
    <property type="match status" value="1"/>
</dbReference>
<protein>
    <recommendedName>
        <fullName evidence="5">N-alpha-acetyltransferase 40</fullName>
        <ecNumber evidence="4">2.3.1.257</ecNumber>
    </recommendedName>
</protein>
<reference evidence="13 14" key="2">
    <citation type="submission" date="2016-05" db="EMBL/GenBank/DDBJ databases">
        <title>Lineage-specific infection strategies underlie the spectrum of fungal disease in amphibians.</title>
        <authorList>
            <person name="Cuomo C.A."/>
            <person name="Farrer R.A."/>
            <person name="James T."/>
            <person name="Longcore J."/>
            <person name="Birren B."/>
        </authorList>
    </citation>
    <scope>NUCLEOTIDE SEQUENCE [LARGE SCALE GENOMIC DNA]</scope>
    <source>
        <strain evidence="13 14">JEL423</strain>
    </source>
</reference>
<proteinExistence type="inferred from homology"/>
<evidence type="ECO:0000256" key="7">
    <source>
        <dbReference type="ARBA" id="ARBA00022679"/>
    </source>
</evidence>
<dbReference type="InterPro" id="IPR039949">
    <property type="entry name" value="NAA40"/>
</dbReference>
<evidence type="ECO:0000256" key="11">
    <source>
        <dbReference type="ARBA" id="ARBA00049524"/>
    </source>
</evidence>
<evidence type="ECO:0000256" key="9">
    <source>
        <dbReference type="ARBA" id="ARBA00023315"/>
    </source>
</evidence>
<comment type="catalytic activity">
    <reaction evidence="10">
        <text>N-terminal L-seryl-[histone H2A] + acetyl-CoA = N-terminal N(alpha)-acetyl-L-seryl-[histone H2A] + CoA + H(+)</text>
        <dbReference type="Rhea" id="RHEA:50600"/>
        <dbReference type="Rhea" id="RHEA-COMP:12742"/>
        <dbReference type="Rhea" id="RHEA-COMP:12744"/>
        <dbReference type="ChEBI" id="CHEBI:15378"/>
        <dbReference type="ChEBI" id="CHEBI:57287"/>
        <dbReference type="ChEBI" id="CHEBI:57288"/>
        <dbReference type="ChEBI" id="CHEBI:64738"/>
        <dbReference type="ChEBI" id="CHEBI:83690"/>
        <dbReference type="EC" id="2.3.1.257"/>
    </reaction>
</comment>
<evidence type="ECO:0000256" key="2">
    <source>
        <dbReference type="ARBA" id="ARBA00004496"/>
    </source>
</evidence>
<keyword evidence="7" id="KW-0808">Transferase</keyword>
<organism evidence="13 14">
    <name type="scientific">Batrachochytrium dendrobatidis (strain JEL423)</name>
    <dbReference type="NCBI Taxonomy" id="403673"/>
    <lineage>
        <taxon>Eukaryota</taxon>
        <taxon>Fungi</taxon>
        <taxon>Fungi incertae sedis</taxon>
        <taxon>Chytridiomycota</taxon>
        <taxon>Chytridiomycota incertae sedis</taxon>
        <taxon>Chytridiomycetes</taxon>
        <taxon>Rhizophydiales</taxon>
        <taxon>Rhizophydiales incertae sedis</taxon>
        <taxon>Batrachochytrium</taxon>
    </lineage>
</organism>
<evidence type="ECO:0000256" key="10">
    <source>
        <dbReference type="ARBA" id="ARBA00047821"/>
    </source>
</evidence>
<comment type="catalytic activity">
    <reaction evidence="11">
        <text>N-terminal L-seryl-[histone H4] + acetyl-CoA = N-terminal N(alpha)-acetyl-L-seryl-[histone H4] + CoA + H(+)</text>
        <dbReference type="Rhea" id="RHEA:50596"/>
        <dbReference type="Rhea" id="RHEA-COMP:12740"/>
        <dbReference type="Rhea" id="RHEA-COMP:12743"/>
        <dbReference type="ChEBI" id="CHEBI:15378"/>
        <dbReference type="ChEBI" id="CHEBI:57287"/>
        <dbReference type="ChEBI" id="CHEBI:57288"/>
        <dbReference type="ChEBI" id="CHEBI:64738"/>
        <dbReference type="ChEBI" id="CHEBI:83690"/>
        <dbReference type="EC" id="2.3.1.257"/>
    </reaction>
</comment>
<dbReference type="CDD" id="cd04301">
    <property type="entry name" value="NAT_SF"/>
    <property type="match status" value="1"/>
</dbReference>
<dbReference type="PANTHER" id="PTHR20531:SF1">
    <property type="entry name" value="N-ALPHA-ACETYLTRANSFERASE 40"/>
    <property type="match status" value="1"/>
</dbReference>
<dbReference type="EC" id="2.3.1.257" evidence="4"/>
<feature type="domain" description="N-acetyltransferase" evidence="12">
    <location>
        <begin position="8"/>
        <end position="168"/>
    </location>
</feature>
<dbReference type="GO" id="GO:0005737">
    <property type="term" value="C:cytoplasm"/>
    <property type="evidence" value="ECO:0007669"/>
    <property type="project" value="UniProtKB-SubCell"/>
</dbReference>
<name>A0A177WJJ7_BATDL</name>
<dbReference type="STRING" id="403673.A0A177WJJ7"/>
<evidence type="ECO:0000256" key="5">
    <source>
        <dbReference type="ARBA" id="ARBA00015043"/>
    </source>
</evidence>
<evidence type="ECO:0000256" key="1">
    <source>
        <dbReference type="ARBA" id="ARBA00004123"/>
    </source>
</evidence>
<dbReference type="InterPro" id="IPR016181">
    <property type="entry name" value="Acyl_CoA_acyltransferase"/>
</dbReference>
<sequence length="170" mass="19811">MCSKDIDWAFHLVKTNMEQYYRQSRDMGWLDASKYKEMTEEDARYIVLILKSSQTPVGFIHCRFTIDDDLDPITHEQTQLAVIYCYEIQLDTLVQRKGLGRALMTAMESLGRLHQMQKCKLTVFKHNPTAMAFYTSIGYVVDCTSPSMHMSEKRASRVSYEIMSKRLLDT</sequence>
<gene>
    <name evidence="13" type="ORF">BDEG_24058</name>
</gene>
<dbReference type="AlphaFoldDB" id="A0A177WJJ7"/>